<dbReference type="Pfam" id="PF08352">
    <property type="entry name" value="oligo_HPY"/>
    <property type="match status" value="1"/>
</dbReference>
<evidence type="ECO:0000313" key="7">
    <source>
        <dbReference type="EMBL" id="NEI74474.1"/>
    </source>
</evidence>
<accession>A0A6L9UFR9</accession>
<keyword evidence="5 7" id="KW-0067">ATP-binding</keyword>
<dbReference type="InterPro" id="IPR003593">
    <property type="entry name" value="AAA+_ATPase"/>
</dbReference>
<dbReference type="InterPro" id="IPR003439">
    <property type="entry name" value="ABC_transporter-like_ATP-bd"/>
</dbReference>
<feature type="domain" description="ABC transporter" evidence="6">
    <location>
        <begin position="8"/>
        <end position="256"/>
    </location>
</feature>
<dbReference type="GO" id="GO:0016887">
    <property type="term" value="F:ATP hydrolysis activity"/>
    <property type="evidence" value="ECO:0007669"/>
    <property type="project" value="InterPro"/>
</dbReference>
<organism evidence="7 8">
    <name type="scientific">Rhizobium lusitanum</name>
    <dbReference type="NCBI Taxonomy" id="293958"/>
    <lineage>
        <taxon>Bacteria</taxon>
        <taxon>Pseudomonadati</taxon>
        <taxon>Pseudomonadota</taxon>
        <taxon>Alphaproteobacteria</taxon>
        <taxon>Hyphomicrobiales</taxon>
        <taxon>Rhizobiaceae</taxon>
        <taxon>Rhizobium/Agrobacterium group</taxon>
        <taxon>Rhizobium</taxon>
    </lineage>
</organism>
<proteinExistence type="inferred from homology"/>
<dbReference type="PROSITE" id="PS50893">
    <property type="entry name" value="ABC_TRANSPORTER_2"/>
    <property type="match status" value="1"/>
</dbReference>
<dbReference type="GO" id="GO:0015833">
    <property type="term" value="P:peptide transport"/>
    <property type="evidence" value="ECO:0007669"/>
    <property type="project" value="InterPro"/>
</dbReference>
<dbReference type="RefSeq" id="WP_163993773.1">
    <property type="nucleotide sequence ID" value="NZ_WUEY01000031.1"/>
</dbReference>
<evidence type="ECO:0000313" key="8">
    <source>
        <dbReference type="Proteomes" id="UP000483035"/>
    </source>
</evidence>
<keyword evidence="3" id="KW-0813">Transport</keyword>
<dbReference type="PANTHER" id="PTHR43776">
    <property type="entry name" value="TRANSPORT ATP-BINDING PROTEIN"/>
    <property type="match status" value="1"/>
</dbReference>
<comment type="subcellular location">
    <subcellularLocation>
        <location evidence="1">Cell inner membrane</location>
        <topology evidence="1">Peripheral membrane protein</topology>
    </subcellularLocation>
</comment>
<evidence type="ECO:0000256" key="3">
    <source>
        <dbReference type="ARBA" id="ARBA00022448"/>
    </source>
</evidence>
<dbReference type="PANTHER" id="PTHR43776:SF7">
    <property type="entry name" value="D,D-DIPEPTIDE TRANSPORT ATP-BINDING PROTEIN DDPF-RELATED"/>
    <property type="match status" value="1"/>
</dbReference>
<dbReference type="GO" id="GO:0055085">
    <property type="term" value="P:transmembrane transport"/>
    <property type="evidence" value="ECO:0007669"/>
    <property type="project" value="UniProtKB-ARBA"/>
</dbReference>
<comment type="caution">
    <text evidence="7">The sequence shown here is derived from an EMBL/GenBank/DDBJ whole genome shotgun (WGS) entry which is preliminary data.</text>
</comment>
<evidence type="ECO:0000256" key="1">
    <source>
        <dbReference type="ARBA" id="ARBA00004417"/>
    </source>
</evidence>
<comment type="similarity">
    <text evidence="2">Belongs to the ABC transporter superfamily.</text>
</comment>
<keyword evidence="4" id="KW-0547">Nucleotide-binding</keyword>
<name>A0A6L9UFR9_9HYPH</name>
<dbReference type="InterPro" id="IPR013563">
    <property type="entry name" value="Oligopep_ABC_C"/>
</dbReference>
<evidence type="ECO:0000256" key="5">
    <source>
        <dbReference type="ARBA" id="ARBA00022840"/>
    </source>
</evidence>
<dbReference type="Gene3D" id="3.40.50.300">
    <property type="entry name" value="P-loop containing nucleotide triphosphate hydrolases"/>
    <property type="match status" value="1"/>
</dbReference>
<dbReference type="GO" id="GO:0005524">
    <property type="term" value="F:ATP binding"/>
    <property type="evidence" value="ECO:0007669"/>
    <property type="project" value="UniProtKB-KW"/>
</dbReference>
<dbReference type="NCBIfam" id="TIGR01727">
    <property type="entry name" value="oligo_HPY"/>
    <property type="match status" value="1"/>
</dbReference>
<dbReference type="Proteomes" id="UP000483035">
    <property type="component" value="Unassembled WGS sequence"/>
</dbReference>
<dbReference type="AlphaFoldDB" id="A0A6L9UFR9"/>
<gene>
    <name evidence="7" type="ORF">GR212_33535</name>
</gene>
<dbReference type="GO" id="GO:0005886">
    <property type="term" value="C:plasma membrane"/>
    <property type="evidence" value="ECO:0007669"/>
    <property type="project" value="UniProtKB-SubCell"/>
</dbReference>
<dbReference type="SUPFAM" id="SSF52540">
    <property type="entry name" value="P-loop containing nucleoside triphosphate hydrolases"/>
    <property type="match status" value="1"/>
</dbReference>
<protein>
    <submittedName>
        <fullName evidence="7">ATP-binding cassette domain-containing protein</fullName>
    </submittedName>
</protein>
<dbReference type="Pfam" id="PF00005">
    <property type="entry name" value="ABC_tran"/>
    <property type="match status" value="1"/>
</dbReference>
<dbReference type="PROSITE" id="PS00211">
    <property type="entry name" value="ABC_TRANSPORTER_1"/>
    <property type="match status" value="1"/>
</dbReference>
<dbReference type="InterPro" id="IPR017871">
    <property type="entry name" value="ABC_transporter-like_CS"/>
</dbReference>
<evidence type="ECO:0000259" key="6">
    <source>
        <dbReference type="PROSITE" id="PS50893"/>
    </source>
</evidence>
<dbReference type="EMBL" id="WUEY01000031">
    <property type="protein sequence ID" value="NEI74474.1"/>
    <property type="molecule type" value="Genomic_DNA"/>
</dbReference>
<evidence type="ECO:0000256" key="2">
    <source>
        <dbReference type="ARBA" id="ARBA00005417"/>
    </source>
</evidence>
<dbReference type="InterPro" id="IPR027417">
    <property type="entry name" value="P-loop_NTPase"/>
</dbReference>
<dbReference type="InterPro" id="IPR050319">
    <property type="entry name" value="ABC_transp_ATP-bind"/>
</dbReference>
<sequence>MTAPLLSVRDLRVHFPIRGGFLGRPVGWLKAVDGIDLDIAPGESLALVGESGCGKSTLGATILGMQRATSGSMVFEGETVAAEASERRANLSREIQIIFQDPLSALNPKLTIGESIVEPLIIHNVGTRDERKRRVAELLDLVGLNPAHADRKPNAFSGGQRQRIVIARAIALQPKLLILDEPVSALDVSIRSQILNLLLELQQRFSLSYLFISHDLSVVRHFADRVAVMYLGRFAETGATADVFARPVHPYTEALLSAVPLPDPRAQRHRKRIILQGDLPSPANPPDGCRFSTRCPIVQPLCRAISPELQPLQETGHSAACHLSAPSRLEHEHS</sequence>
<dbReference type="SMART" id="SM00382">
    <property type="entry name" value="AAA"/>
    <property type="match status" value="1"/>
</dbReference>
<reference evidence="7 8" key="1">
    <citation type="submission" date="2019-12" db="EMBL/GenBank/DDBJ databases">
        <title>Rhizobium genotypes associated with high levels of biological nitrogen fixation by grain legumes in a temperate-maritime cropping system.</title>
        <authorList>
            <person name="Maluk M."/>
            <person name="Francesc Ferrando Molina F."/>
            <person name="Lopez Del Egido L."/>
            <person name="Lafos M."/>
            <person name="Langarica-Fuentes A."/>
            <person name="Gebre Yohannes G."/>
            <person name="Young M.W."/>
            <person name="Martin P."/>
            <person name="Gantlett R."/>
            <person name="Kenicer G."/>
            <person name="Hawes C."/>
            <person name="Begg G.S."/>
            <person name="Quilliam R.S."/>
            <person name="Squire G.R."/>
            <person name="Poole P.S."/>
            <person name="Young P.W."/>
            <person name="Iannetta P.M."/>
            <person name="James E.K."/>
        </authorList>
    </citation>
    <scope>NUCLEOTIDE SEQUENCE [LARGE SCALE GENOMIC DNA]</scope>
    <source>
        <strain evidence="7 8">JHI1118</strain>
    </source>
</reference>
<evidence type="ECO:0000256" key="4">
    <source>
        <dbReference type="ARBA" id="ARBA00022741"/>
    </source>
</evidence>
<dbReference type="FunFam" id="3.40.50.300:FF:000016">
    <property type="entry name" value="Oligopeptide ABC transporter ATP-binding component"/>
    <property type="match status" value="1"/>
</dbReference>
<dbReference type="CDD" id="cd03257">
    <property type="entry name" value="ABC_NikE_OppD_transporters"/>
    <property type="match status" value="1"/>
</dbReference>